<protein>
    <submittedName>
        <fullName evidence="1">Uncharacterized protein</fullName>
    </submittedName>
</protein>
<organism evidence="1">
    <name type="scientific">Arundo donax</name>
    <name type="common">Giant reed</name>
    <name type="synonym">Donax arundinaceus</name>
    <dbReference type="NCBI Taxonomy" id="35708"/>
    <lineage>
        <taxon>Eukaryota</taxon>
        <taxon>Viridiplantae</taxon>
        <taxon>Streptophyta</taxon>
        <taxon>Embryophyta</taxon>
        <taxon>Tracheophyta</taxon>
        <taxon>Spermatophyta</taxon>
        <taxon>Magnoliopsida</taxon>
        <taxon>Liliopsida</taxon>
        <taxon>Poales</taxon>
        <taxon>Poaceae</taxon>
        <taxon>PACMAD clade</taxon>
        <taxon>Arundinoideae</taxon>
        <taxon>Arundineae</taxon>
        <taxon>Arundo</taxon>
    </lineage>
</organism>
<dbReference type="EMBL" id="GBRH01280506">
    <property type="protein sequence ID" value="JAD17389.1"/>
    <property type="molecule type" value="Transcribed_RNA"/>
</dbReference>
<evidence type="ECO:0000313" key="1">
    <source>
        <dbReference type="EMBL" id="JAD17389.1"/>
    </source>
</evidence>
<sequence>MDILYIKSCGLFV</sequence>
<reference evidence="1" key="1">
    <citation type="submission" date="2014-09" db="EMBL/GenBank/DDBJ databases">
        <authorList>
            <person name="Magalhaes I.L.F."/>
            <person name="Oliveira U."/>
            <person name="Santos F.R."/>
            <person name="Vidigal T.H.D.A."/>
            <person name="Brescovit A.D."/>
            <person name="Santos A.J."/>
        </authorList>
    </citation>
    <scope>NUCLEOTIDE SEQUENCE</scope>
    <source>
        <tissue evidence="1">Shoot tissue taken approximately 20 cm above the soil surface</tissue>
    </source>
</reference>
<reference evidence="1" key="2">
    <citation type="journal article" date="2015" name="Data Brief">
        <title>Shoot transcriptome of the giant reed, Arundo donax.</title>
        <authorList>
            <person name="Barrero R.A."/>
            <person name="Guerrero F.D."/>
            <person name="Moolhuijzen P."/>
            <person name="Goolsby J.A."/>
            <person name="Tidwell J."/>
            <person name="Bellgard S.E."/>
            <person name="Bellgard M.I."/>
        </authorList>
    </citation>
    <scope>NUCLEOTIDE SEQUENCE</scope>
    <source>
        <tissue evidence="1">Shoot tissue taken approximately 20 cm above the soil surface</tissue>
    </source>
</reference>
<dbReference type="PROSITE" id="PS50965">
    <property type="entry name" value="NERD"/>
    <property type="match status" value="1"/>
</dbReference>
<proteinExistence type="predicted"/>
<dbReference type="InterPro" id="IPR011528">
    <property type="entry name" value="NERD"/>
</dbReference>
<accession>A0A0A9TWS1</accession>
<name>A0A0A9TWS1_ARUDO</name>